<dbReference type="PRINTS" id="PR00502">
    <property type="entry name" value="NUDIXFAMILY"/>
</dbReference>
<evidence type="ECO:0000256" key="1">
    <source>
        <dbReference type="ARBA" id="ARBA00001946"/>
    </source>
</evidence>
<dbReference type="PANTHER" id="PTHR43046:SF12">
    <property type="entry name" value="GDP-MANNOSE MANNOSYL HYDROLASE"/>
    <property type="match status" value="1"/>
</dbReference>
<evidence type="ECO:0000256" key="4">
    <source>
        <dbReference type="ARBA" id="ARBA00022842"/>
    </source>
</evidence>
<evidence type="ECO:0000313" key="8">
    <source>
        <dbReference type="Proteomes" id="UP001501676"/>
    </source>
</evidence>
<dbReference type="PANTHER" id="PTHR43046">
    <property type="entry name" value="GDP-MANNOSE MANNOSYL HYDROLASE"/>
    <property type="match status" value="1"/>
</dbReference>
<dbReference type="InterPro" id="IPR020476">
    <property type="entry name" value="Nudix_hydrolase"/>
</dbReference>
<feature type="domain" description="Nudix hydrolase" evidence="6">
    <location>
        <begin position="5"/>
        <end position="134"/>
    </location>
</feature>
<dbReference type="EMBL" id="BAAAYN010000018">
    <property type="protein sequence ID" value="GAA3387384.1"/>
    <property type="molecule type" value="Genomic_DNA"/>
</dbReference>
<protein>
    <submittedName>
        <fullName evidence="7">NUDIX hydrolase</fullName>
    </submittedName>
</protein>
<dbReference type="Pfam" id="PF00293">
    <property type="entry name" value="NUDIX"/>
    <property type="match status" value="1"/>
</dbReference>
<name>A0ABP6SYV3_9ACTN</name>
<accession>A0ABP6SYV3</accession>
<dbReference type="Proteomes" id="UP001501676">
    <property type="component" value="Unassembled WGS sequence"/>
</dbReference>
<evidence type="ECO:0000256" key="3">
    <source>
        <dbReference type="ARBA" id="ARBA00022801"/>
    </source>
</evidence>
<dbReference type="PROSITE" id="PS00893">
    <property type="entry name" value="NUDIX_BOX"/>
    <property type="match status" value="1"/>
</dbReference>
<keyword evidence="4" id="KW-0460">Magnesium</keyword>
<organism evidence="7 8">
    <name type="scientific">Cryptosporangium minutisporangium</name>
    <dbReference type="NCBI Taxonomy" id="113569"/>
    <lineage>
        <taxon>Bacteria</taxon>
        <taxon>Bacillati</taxon>
        <taxon>Actinomycetota</taxon>
        <taxon>Actinomycetes</taxon>
        <taxon>Cryptosporangiales</taxon>
        <taxon>Cryptosporangiaceae</taxon>
        <taxon>Cryptosporangium</taxon>
    </lineage>
</organism>
<evidence type="ECO:0000259" key="6">
    <source>
        <dbReference type="PROSITE" id="PS51462"/>
    </source>
</evidence>
<dbReference type="Gene3D" id="3.90.79.10">
    <property type="entry name" value="Nucleoside Triphosphate Pyrophosphohydrolase"/>
    <property type="match status" value="1"/>
</dbReference>
<keyword evidence="3 5" id="KW-0378">Hydrolase</keyword>
<proteinExistence type="inferred from homology"/>
<comment type="similarity">
    <text evidence="2 5">Belongs to the Nudix hydrolase family.</text>
</comment>
<dbReference type="InterPro" id="IPR015797">
    <property type="entry name" value="NUDIX_hydrolase-like_dom_sf"/>
</dbReference>
<comment type="cofactor">
    <cofactor evidence="1">
        <name>Mg(2+)</name>
        <dbReference type="ChEBI" id="CHEBI:18420"/>
    </cofactor>
</comment>
<sequence length="150" mass="16517">MTTLTRATAAAGALFLDGQDRVMLVRPTYKDHWEIPGGMIEAGESPRDACLREVEEELGLRAAIGDLLVVDWAPHPVTGDKYLFVFAAARLTDAEHAAIRLQESELSEYRYVPLADLDGFTIPRMTARLTSAYAAAAQGRTLYLEYGVSR</sequence>
<gene>
    <name evidence="7" type="ORF">GCM10020369_29650</name>
</gene>
<dbReference type="SUPFAM" id="SSF55811">
    <property type="entry name" value="Nudix"/>
    <property type="match status" value="1"/>
</dbReference>
<evidence type="ECO:0000256" key="2">
    <source>
        <dbReference type="ARBA" id="ARBA00005582"/>
    </source>
</evidence>
<dbReference type="RefSeq" id="WP_345728668.1">
    <property type="nucleotide sequence ID" value="NZ_BAAAYN010000018.1"/>
</dbReference>
<dbReference type="InterPro" id="IPR000086">
    <property type="entry name" value="NUDIX_hydrolase_dom"/>
</dbReference>
<keyword evidence="8" id="KW-1185">Reference proteome</keyword>
<dbReference type="InterPro" id="IPR020084">
    <property type="entry name" value="NUDIX_hydrolase_CS"/>
</dbReference>
<dbReference type="PROSITE" id="PS51462">
    <property type="entry name" value="NUDIX"/>
    <property type="match status" value="1"/>
</dbReference>
<evidence type="ECO:0000313" key="7">
    <source>
        <dbReference type="EMBL" id="GAA3387384.1"/>
    </source>
</evidence>
<comment type="caution">
    <text evidence="7">The sequence shown here is derived from an EMBL/GenBank/DDBJ whole genome shotgun (WGS) entry which is preliminary data.</text>
</comment>
<dbReference type="GO" id="GO:0016787">
    <property type="term" value="F:hydrolase activity"/>
    <property type="evidence" value="ECO:0007669"/>
    <property type="project" value="UniProtKB-KW"/>
</dbReference>
<evidence type="ECO:0000256" key="5">
    <source>
        <dbReference type="RuleBase" id="RU003476"/>
    </source>
</evidence>
<dbReference type="CDD" id="cd18876">
    <property type="entry name" value="NUDIX_Hydrolase"/>
    <property type="match status" value="1"/>
</dbReference>
<reference evidence="8" key="1">
    <citation type="journal article" date="2019" name="Int. J. Syst. Evol. Microbiol.">
        <title>The Global Catalogue of Microorganisms (GCM) 10K type strain sequencing project: providing services to taxonomists for standard genome sequencing and annotation.</title>
        <authorList>
            <consortium name="The Broad Institute Genomics Platform"/>
            <consortium name="The Broad Institute Genome Sequencing Center for Infectious Disease"/>
            <person name="Wu L."/>
            <person name="Ma J."/>
        </authorList>
    </citation>
    <scope>NUCLEOTIDE SEQUENCE [LARGE SCALE GENOMIC DNA]</scope>
    <source>
        <strain evidence="8">JCM 9458</strain>
    </source>
</reference>